<keyword evidence="6" id="KW-1185">Reference proteome</keyword>
<dbReference type="InterPro" id="IPR042489">
    <property type="entry name" value="CapZ_alpha_1"/>
</dbReference>
<reference evidence="5" key="1">
    <citation type="submission" date="2022-10" db="EMBL/GenBank/DDBJ databases">
        <title>Novel sulphate-reducing endosymbionts in the free-living metamonad Anaeramoeba.</title>
        <authorList>
            <person name="Jerlstrom-Hultqvist J."/>
            <person name="Cepicka I."/>
            <person name="Gallot-Lavallee L."/>
            <person name="Salas-Leiva D."/>
            <person name="Curtis B.A."/>
            <person name="Zahonova K."/>
            <person name="Pipaliya S."/>
            <person name="Dacks J."/>
            <person name="Roger A.J."/>
        </authorList>
    </citation>
    <scope>NUCLEOTIDE SEQUENCE</scope>
    <source>
        <strain evidence="5">BMAN</strain>
    </source>
</reference>
<evidence type="ECO:0000313" key="6">
    <source>
        <dbReference type="Proteomes" id="UP001149090"/>
    </source>
</evidence>
<dbReference type="FunFam" id="3.90.1150.210:FF:000003">
    <property type="entry name" value="F-actin-capping protein subunit alpha"/>
    <property type="match status" value="1"/>
</dbReference>
<dbReference type="GO" id="GO:0030036">
    <property type="term" value="P:actin cytoskeleton organization"/>
    <property type="evidence" value="ECO:0007669"/>
    <property type="project" value="TreeGrafter"/>
</dbReference>
<organism evidence="5 6">
    <name type="scientific">Anaeramoeba ignava</name>
    <name type="common">Anaerobic marine amoeba</name>
    <dbReference type="NCBI Taxonomy" id="1746090"/>
    <lineage>
        <taxon>Eukaryota</taxon>
        <taxon>Metamonada</taxon>
        <taxon>Anaeramoebidae</taxon>
        <taxon>Anaeramoeba</taxon>
    </lineage>
</organism>
<comment type="similarity">
    <text evidence="1 4">Belongs to the F-actin-capping protein alpha subunit family.</text>
</comment>
<gene>
    <name evidence="5" type="ORF">M0811_02837</name>
</gene>
<dbReference type="InterPro" id="IPR002189">
    <property type="entry name" value="CapZ_alpha"/>
</dbReference>
<dbReference type="Gene3D" id="3.90.1150.210">
    <property type="entry name" value="F-actin capping protein, beta subunit"/>
    <property type="match status" value="1"/>
</dbReference>
<dbReference type="InterPro" id="IPR042276">
    <property type="entry name" value="CapZ_alpha/beta_2"/>
</dbReference>
<dbReference type="OrthoDB" id="340550at2759"/>
<comment type="function">
    <text evidence="4">F-actin-capping proteins bind in a Ca(2+)-independent manner to the fast growing ends of actin filaments (barbed end) thereby blocking the exchange of subunits at these ends. Unlike other capping proteins (such as gelsolin and severin), these proteins do not sever actin filaments.</text>
</comment>
<dbReference type="GO" id="GO:0030863">
    <property type="term" value="C:cortical cytoskeleton"/>
    <property type="evidence" value="ECO:0007669"/>
    <property type="project" value="TreeGrafter"/>
</dbReference>
<keyword evidence="3 4" id="KW-0009">Actin-binding</keyword>
<dbReference type="GO" id="GO:0051016">
    <property type="term" value="P:barbed-end actin filament capping"/>
    <property type="evidence" value="ECO:0007669"/>
    <property type="project" value="UniProtKB-UniRule"/>
</dbReference>
<sequence length="280" mass="32468">MELTEEEKLRILSHFLLSSPPGEFSEVLTDVRVCLQDDDLLNQAALPCFKQFNHDQMIEAELTDLGYNVLITDYGESETDFNYYLDPRSGKYFEFDHLEKRFTGNIGKIQKSSDIRDAIDFELNDYCISYYPQGTVTVYEKPDKIIICISAFRFSPDNFWNGRWRSIWQLEGISKSKATLNGFLKVECHYYEDGNVQSTIEKQYTQEIDMGDQKSTATNVVQAIKELEQKFQQSLEEQYQIMGDTTFKSLRRKLPITGTKVEFANILAYRVTSEMSGDQI</sequence>
<proteinExistence type="inferred from homology"/>
<evidence type="ECO:0000256" key="2">
    <source>
        <dbReference type="ARBA" id="ARBA00022467"/>
    </source>
</evidence>
<dbReference type="PRINTS" id="PR00191">
    <property type="entry name" value="FACTINCAPA"/>
</dbReference>
<dbReference type="OMA" id="VACIEDH"/>
<dbReference type="GO" id="GO:0008290">
    <property type="term" value="C:F-actin capping protein complex"/>
    <property type="evidence" value="ECO:0007669"/>
    <property type="project" value="UniProtKB-UniRule"/>
</dbReference>
<dbReference type="GO" id="GO:0051015">
    <property type="term" value="F:actin filament binding"/>
    <property type="evidence" value="ECO:0007669"/>
    <property type="project" value="TreeGrafter"/>
</dbReference>
<comment type="subunit">
    <text evidence="4">Heterodimer of an alpha and a beta subunit.</text>
</comment>
<accession>A0A9Q0R6D2</accession>
<evidence type="ECO:0000256" key="1">
    <source>
        <dbReference type="ARBA" id="ARBA00010479"/>
    </source>
</evidence>
<dbReference type="InterPro" id="IPR037282">
    <property type="entry name" value="CapZ_alpha/beta"/>
</dbReference>
<comment type="caution">
    <text evidence="5">The sequence shown here is derived from an EMBL/GenBank/DDBJ whole genome shotgun (WGS) entry which is preliminary data.</text>
</comment>
<dbReference type="Proteomes" id="UP001149090">
    <property type="component" value="Unassembled WGS sequence"/>
</dbReference>
<dbReference type="EMBL" id="JAPDFW010000125">
    <property type="protein sequence ID" value="KAJ5067649.1"/>
    <property type="molecule type" value="Genomic_DNA"/>
</dbReference>
<dbReference type="PANTHER" id="PTHR10653:SF0">
    <property type="entry name" value="F-ACTIN-CAPPING PROTEIN SUBUNIT ALPHA"/>
    <property type="match status" value="1"/>
</dbReference>
<protein>
    <recommendedName>
        <fullName evidence="4">F-actin-capping protein subunit alpha</fullName>
    </recommendedName>
</protein>
<keyword evidence="2 4" id="KW-0117">Actin capping</keyword>
<dbReference type="SUPFAM" id="SSF90096">
    <property type="entry name" value="Subunits of heterodimeric actin filament capping protein Capz"/>
    <property type="match status" value="1"/>
</dbReference>
<dbReference type="Gene3D" id="3.30.1140.60">
    <property type="entry name" value="F-actin capping protein, alpha subunit"/>
    <property type="match status" value="1"/>
</dbReference>
<dbReference type="PANTHER" id="PTHR10653">
    <property type="entry name" value="F-ACTIN-CAPPING PROTEIN SUBUNIT ALPHA"/>
    <property type="match status" value="1"/>
</dbReference>
<name>A0A9Q0R6D2_ANAIG</name>
<evidence type="ECO:0000256" key="3">
    <source>
        <dbReference type="ARBA" id="ARBA00023203"/>
    </source>
</evidence>
<evidence type="ECO:0000256" key="4">
    <source>
        <dbReference type="RuleBase" id="RU365077"/>
    </source>
</evidence>
<dbReference type="AlphaFoldDB" id="A0A9Q0R6D2"/>
<evidence type="ECO:0000313" key="5">
    <source>
        <dbReference type="EMBL" id="KAJ5067649.1"/>
    </source>
</evidence>
<dbReference type="Pfam" id="PF01267">
    <property type="entry name" value="F-actin_cap_A"/>
    <property type="match status" value="1"/>
</dbReference>